<name>G2Y7I6_BOTF4</name>
<evidence type="ECO:0000313" key="1">
    <source>
        <dbReference type="EMBL" id="CCD48588.1"/>
    </source>
</evidence>
<protein>
    <recommendedName>
        <fullName evidence="3">F-box domain-containing protein</fullName>
    </recommendedName>
</protein>
<accession>G2Y7I6</accession>
<reference evidence="2" key="1">
    <citation type="journal article" date="2011" name="PLoS Genet.">
        <title>Genomic analysis of the necrotrophic fungal pathogens Sclerotinia sclerotiorum and Botrytis cinerea.</title>
        <authorList>
            <person name="Amselem J."/>
            <person name="Cuomo C.A."/>
            <person name="van Kan J.A."/>
            <person name="Viaud M."/>
            <person name="Benito E.P."/>
            <person name="Couloux A."/>
            <person name="Coutinho P.M."/>
            <person name="de Vries R.P."/>
            <person name="Dyer P.S."/>
            <person name="Fillinger S."/>
            <person name="Fournier E."/>
            <person name="Gout L."/>
            <person name="Hahn M."/>
            <person name="Kohn L."/>
            <person name="Lapalu N."/>
            <person name="Plummer K.M."/>
            <person name="Pradier J.M."/>
            <person name="Quevillon E."/>
            <person name="Sharon A."/>
            <person name="Simon A."/>
            <person name="ten Have A."/>
            <person name="Tudzynski B."/>
            <person name="Tudzynski P."/>
            <person name="Wincker P."/>
            <person name="Andrew M."/>
            <person name="Anthouard V."/>
            <person name="Beever R.E."/>
            <person name="Beffa R."/>
            <person name="Benoit I."/>
            <person name="Bouzid O."/>
            <person name="Brault B."/>
            <person name="Chen Z."/>
            <person name="Choquer M."/>
            <person name="Collemare J."/>
            <person name="Cotton P."/>
            <person name="Danchin E.G."/>
            <person name="Da Silva C."/>
            <person name="Gautier A."/>
            <person name="Giraud C."/>
            <person name="Giraud T."/>
            <person name="Gonzalez C."/>
            <person name="Grossetete S."/>
            <person name="Guldener U."/>
            <person name="Henrissat B."/>
            <person name="Howlett B.J."/>
            <person name="Kodira C."/>
            <person name="Kretschmer M."/>
            <person name="Lappartient A."/>
            <person name="Leroch M."/>
            <person name="Levis C."/>
            <person name="Mauceli E."/>
            <person name="Neuveglise C."/>
            <person name="Oeser B."/>
            <person name="Pearson M."/>
            <person name="Poulain J."/>
            <person name="Poussereau N."/>
            <person name="Quesneville H."/>
            <person name="Rascle C."/>
            <person name="Schumacher J."/>
            <person name="Segurens B."/>
            <person name="Sexton A."/>
            <person name="Silva E."/>
            <person name="Sirven C."/>
            <person name="Soanes D.M."/>
            <person name="Talbot N.J."/>
            <person name="Templeton M."/>
            <person name="Yandava C."/>
            <person name="Yarden O."/>
            <person name="Zeng Q."/>
            <person name="Rollins J.A."/>
            <person name="Lebrun M.H."/>
            <person name="Dickman M."/>
        </authorList>
    </citation>
    <scope>NUCLEOTIDE SEQUENCE [LARGE SCALE GENOMIC DNA]</scope>
    <source>
        <strain evidence="2">T4</strain>
    </source>
</reference>
<organism evidence="1 2">
    <name type="scientific">Botryotinia fuckeliana (strain T4)</name>
    <name type="common">Noble rot fungus</name>
    <name type="synonym">Botrytis cinerea</name>
    <dbReference type="NCBI Taxonomy" id="999810"/>
    <lineage>
        <taxon>Eukaryota</taxon>
        <taxon>Fungi</taxon>
        <taxon>Dikarya</taxon>
        <taxon>Ascomycota</taxon>
        <taxon>Pezizomycotina</taxon>
        <taxon>Leotiomycetes</taxon>
        <taxon>Helotiales</taxon>
        <taxon>Sclerotiniaceae</taxon>
        <taxon>Botrytis</taxon>
    </lineage>
</organism>
<evidence type="ECO:0000313" key="2">
    <source>
        <dbReference type="Proteomes" id="UP000008177"/>
    </source>
</evidence>
<gene>
    <name evidence="1" type="ORF">BofuT4_uP109720.1</name>
</gene>
<dbReference type="AlphaFoldDB" id="G2Y7I6"/>
<dbReference type="InParanoid" id="G2Y7I6"/>
<proteinExistence type="predicted"/>
<dbReference type="Proteomes" id="UP000008177">
    <property type="component" value="Unplaced contigs"/>
</dbReference>
<dbReference type="EMBL" id="FQ790293">
    <property type="protein sequence ID" value="CCD48588.1"/>
    <property type="molecule type" value="Genomic_DNA"/>
</dbReference>
<evidence type="ECO:0008006" key="3">
    <source>
        <dbReference type="Google" id="ProtNLM"/>
    </source>
</evidence>
<dbReference type="HOGENOM" id="CLU_2960475_0_0_1"/>
<sequence length="59" mass="6685">MGLDFSETSSFPEPCPLQDTPLTEVPRDLHLCIFEYLSNQVKLRTKSMNWAFTAPNPLG</sequence>